<dbReference type="Proteomes" id="UP000597444">
    <property type="component" value="Unassembled WGS sequence"/>
</dbReference>
<evidence type="ECO:0000256" key="7">
    <source>
        <dbReference type="SAM" id="Phobius"/>
    </source>
</evidence>
<keyword evidence="10" id="KW-1185">Reference proteome</keyword>
<evidence type="ECO:0000256" key="6">
    <source>
        <dbReference type="ARBA" id="ARBA00023136"/>
    </source>
</evidence>
<dbReference type="InterPro" id="IPR022764">
    <property type="entry name" value="Peptidase_S54_rhomboid_dom"/>
</dbReference>
<keyword evidence="4" id="KW-0378">Hydrolase</keyword>
<organism evidence="9 10">
    <name type="scientific">Reticulibacter mediterranei</name>
    <dbReference type="NCBI Taxonomy" id="2778369"/>
    <lineage>
        <taxon>Bacteria</taxon>
        <taxon>Bacillati</taxon>
        <taxon>Chloroflexota</taxon>
        <taxon>Ktedonobacteria</taxon>
        <taxon>Ktedonobacterales</taxon>
        <taxon>Reticulibacteraceae</taxon>
        <taxon>Reticulibacter</taxon>
    </lineage>
</organism>
<keyword evidence="5 7" id="KW-1133">Transmembrane helix</keyword>
<comment type="similarity">
    <text evidence="2">Belongs to the peptidase S54 family.</text>
</comment>
<evidence type="ECO:0000256" key="5">
    <source>
        <dbReference type="ARBA" id="ARBA00022989"/>
    </source>
</evidence>
<dbReference type="SUPFAM" id="SSF144091">
    <property type="entry name" value="Rhomboid-like"/>
    <property type="match status" value="1"/>
</dbReference>
<dbReference type="PANTHER" id="PTHR43731">
    <property type="entry name" value="RHOMBOID PROTEASE"/>
    <property type="match status" value="1"/>
</dbReference>
<proteinExistence type="inferred from homology"/>
<dbReference type="InterPro" id="IPR011990">
    <property type="entry name" value="TPR-like_helical_dom_sf"/>
</dbReference>
<feature type="transmembrane region" description="Helical" evidence="7">
    <location>
        <begin position="267"/>
        <end position="284"/>
    </location>
</feature>
<feature type="domain" description="Peptidase S54 rhomboid" evidence="8">
    <location>
        <begin position="249"/>
        <end position="390"/>
    </location>
</feature>
<dbReference type="Pfam" id="PF01694">
    <property type="entry name" value="Rhomboid"/>
    <property type="match status" value="1"/>
</dbReference>
<dbReference type="Gene3D" id="1.20.1540.10">
    <property type="entry name" value="Rhomboid-like"/>
    <property type="match status" value="1"/>
</dbReference>
<dbReference type="PANTHER" id="PTHR43731:SF14">
    <property type="entry name" value="PRESENILIN-ASSOCIATED RHOMBOID-LIKE PROTEIN, MITOCHONDRIAL"/>
    <property type="match status" value="1"/>
</dbReference>
<dbReference type="InterPro" id="IPR050925">
    <property type="entry name" value="Rhomboid_protease_S54"/>
</dbReference>
<dbReference type="Gene3D" id="1.25.40.10">
    <property type="entry name" value="Tetratricopeptide repeat domain"/>
    <property type="match status" value="1"/>
</dbReference>
<reference evidence="9" key="1">
    <citation type="submission" date="2020-10" db="EMBL/GenBank/DDBJ databases">
        <title>Taxonomic study of unclassified bacteria belonging to the class Ktedonobacteria.</title>
        <authorList>
            <person name="Yabe S."/>
            <person name="Wang C.M."/>
            <person name="Zheng Y."/>
            <person name="Sakai Y."/>
            <person name="Cavaletti L."/>
            <person name="Monciardini P."/>
            <person name="Donadio S."/>
        </authorList>
    </citation>
    <scope>NUCLEOTIDE SEQUENCE</scope>
    <source>
        <strain evidence="9">ID150040</strain>
    </source>
</reference>
<evidence type="ECO:0000256" key="2">
    <source>
        <dbReference type="ARBA" id="ARBA00009045"/>
    </source>
</evidence>
<evidence type="ECO:0000313" key="10">
    <source>
        <dbReference type="Proteomes" id="UP000597444"/>
    </source>
</evidence>
<evidence type="ECO:0000313" key="9">
    <source>
        <dbReference type="EMBL" id="GHO92120.1"/>
    </source>
</evidence>
<keyword evidence="6 7" id="KW-0472">Membrane</keyword>
<feature type="transmembrane region" description="Helical" evidence="7">
    <location>
        <begin position="291"/>
        <end position="311"/>
    </location>
</feature>
<dbReference type="SUPFAM" id="SSF48452">
    <property type="entry name" value="TPR-like"/>
    <property type="match status" value="1"/>
</dbReference>
<feature type="transmembrane region" description="Helical" evidence="7">
    <location>
        <begin position="347"/>
        <end position="365"/>
    </location>
</feature>
<dbReference type="GO" id="GO:0004252">
    <property type="term" value="F:serine-type endopeptidase activity"/>
    <property type="evidence" value="ECO:0007669"/>
    <property type="project" value="InterPro"/>
</dbReference>
<dbReference type="InterPro" id="IPR035952">
    <property type="entry name" value="Rhomboid-like_sf"/>
</dbReference>
<dbReference type="RefSeq" id="WP_220202978.1">
    <property type="nucleotide sequence ID" value="NZ_BNJK01000001.1"/>
</dbReference>
<keyword evidence="3 7" id="KW-0812">Transmembrane</keyword>
<gene>
    <name evidence="9" type="ORF">KSF_021680</name>
</gene>
<evidence type="ECO:0000259" key="8">
    <source>
        <dbReference type="Pfam" id="PF01694"/>
    </source>
</evidence>
<name>A0A8J3IGP3_9CHLR</name>
<dbReference type="EMBL" id="BNJK01000001">
    <property type="protein sequence ID" value="GHO92120.1"/>
    <property type="molecule type" value="Genomic_DNA"/>
</dbReference>
<protein>
    <recommendedName>
        <fullName evidence="8">Peptidase S54 rhomboid domain-containing protein</fullName>
    </recommendedName>
</protein>
<evidence type="ECO:0000256" key="4">
    <source>
        <dbReference type="ARBA" id="ARBA00022801"/>
    </source>
</evidence>
<evidence type="ECO:0000256" key="1">
    <source>
        <dbReference type="ARBA" id="ARBA00004141"/>
    </source>
</evidence>
<sequence length="398" mass="44255">MEAQTDIQTYLEQGKQALAQGKAREAAIAYAHGAQLESDNPAVHLGLAEANLALGNYGVVHMACRRVHELQPMGGLESQIAQALIDLLDRRYERALQNVDAVISEDPGIAYAHALRAYLLQATGQDYDANLANARAARLSYGGRFNNCFPALEKNTTAADRGYAASPTPDNGIESQRIERERIEREPVPSWSPPNRMQRQIVRTRFTLSQYPSLFTYILIVLNVIVYLLTTFNEDLLVLLIQYNPAILQGQYWRLFTSMFLHDPTNVLHIALNMLSLFFVGRFVEILFGKWRYLLIYFLAGLGGNILYLVLAPSGPPSLGASGAIFGVFGALGVFYLLNRRAMGPGMLSNWLLWLTLNLVLGFTGGANINMLAHIGGLVVGMVVAFLLIPRQRRRRYI</sequence>
<feature type="transmembrane region" description="Helical" evidence="7">
    <location>
        <begin position="371"/>
        <end position="389"/>
    </location>
</feature>
<dbReference type="GO" id="GO:0016020">
    <property type="term" value="C:membrane"/>
    <property type="evidence" value="ECO:0007669"/>
    <property type="project" value="UniProtKB-SubCell"/>
</dbReference>
<dbReference type="AlphaFoldDB" id="A0A8J3IGP3"/>
<comment type="subcellular location">
    <subcellularLocation>
        <location evidence="1">Membrane</location>
        <topology evidence="1">Multi-pass membrane protein</topology>
    </subcellularLocation>
</comment>
<feature type="transmembrane region" description="Helical" evidence="7">
    <location>
        <begin position="317"/>
        <end position="338"/>
    </location>
</feature>
<accession>A0A8J3IGP3</accession>
<evidence type="ECO:0000256" key="3">
    <source>
        <dbReference type="ARBA" id="ARBA00022692"/>
    </source>
</evidence>
<comment type="caution">
    <text evidence="9">The sequence shown here is derived from an EMBL/GenBank/DDBJ whole genome shotgun (WGS) entry which is preliminary data.</text>
</comment>
<feature type="transmembrane region" description="Helical" evidence="7">
    <location>
        <begin position="206"/>
        <end position="229"/>
    </location>
</feature>